<dbReference type="PANTHER" id="PTHR48041">
    <property type="entry name" value="ABC TRANSPORTER G FAMILY MEMBER 28"/>
    <property type="match status" value="1"/>
</dbReference>
<evidence type="ECO:0000256" key="2">
    <source>
        <dbReference type="ARBA" id="ARBA00022448"/>
    </source>
</evidence>
<sequence>MTAPRSPYSTPQHVVPHLKTPVLSTPSLDPYSPSYTESSWDEEEPDEADHGLKLANPWLWEVAVLSWCTILNVVRTPELFLSREIVLAVIALIQSSFFKNLGHPSFQDINRLLNFYIFAVCLVFFSSNDVVPTFIQERFIFIRETSHNSYRASSYVISSLIVNLLFFAIQGFTFAGIIQILTSSENQSLPLLVNSLCIPHNYQCLCDACERACSKSHLLEVVPLHICNQISI</sequence>
<gene>
    <name evidence="9" type="ORF">OIU85_017830</name>
</gene>
<organism evidence="9 10">
    <name type="scientific">Salix viminalis</name>
    <name type="common">Common osier</name>
    <name type="synonym">Basket willow</name>
    <dbReference type="NCBI Taxonomy" id="40686"/>
    <lineage>
        <taxon>Eukaryota</taxon>
        <taxon>Viridiplantae</taxon>
        <taxon>Streptophyta</taxon>
        <taxon>Embryophyta</taxon>
        <taxon>Tracheophyta</taxon>
        <taxon>Spermatophyta</taxon>
        <taxon>Magnoliopsida</taxon>
        <taxon>eudicotyledons</taxon>
        <taxon>Gunneridae</taxon>
        <taxon>Pentapetalae</taxon>
        <taxon>rosids</taxon>
        <taxon>fabids</taxon>
        <taxon>Malpighiales</taxon>
        <taxon>Salicaceae</taxon>
        <taxon>Saliceae</taxon>
        <taxon>Salix</taxon>
    </lineage>
</organism>
<name>A0A9Q0NI80_SALVM</name>
<dbReference type="InterPro" id="IPR013525">
    <property type="entry name" value="ABC2_TM"/>
</dbReference>
<accession>A0A9Q0NI80</accession>
<proteinExistence type="predicted"/>
<dbReference type="OrthoDB" id="66620at2759"/>
<evidence type="ECO:0000259" key="8">
    <source>
        <dbReference type="Pfam" id="PF01061"/>
    </source>
</evidence>
<evidence type="ECO:0000256" key="6">
    <source>
        <dbReference type="SAM" id="MobiDB-lite"/>
    </source>
</evidence>
<keyword evidence="3 7" id="KW-0812">Transmembrane</keyword>
<keyword evidence="10" id="KW-1185">Reference proteome</keyword>
<feature type="transmembrane region" description="Helical" evidence="7">
    <location>
        <begin position="155"/>
        <end position="181"/>
    </location>
</feature>
<keyword evidence="2" id="KW-0813">Transport</keyword>
<evidence type="ECO:0000256" key="7">
    <source>
        <dbReference type="SAM" id="Phobius"/>
    </source>
</evidence>
<feature type="transmembrane region" description="Helical" evidence="7">
    <location>
        <begin position="113"/>
        <end position="135"/>
    </location>
</feature>
<comment type="caution">
    <text evidence="9">The sequence shown here is derived from an EMBL/GenBank/DDBJ whole genome shotgun (WGS) entry which is preliminary data.</text>
</comment>
<evidence type="ECO:0000256" key="5">
    <source>
        <dbReference type="ARBA" id="ARBA00023136"/>
    </source>
</evidence>
<dbReference type="GO" id="GO:0140359">
    <property type="term" value="F:ABC-type transporter activity"/>
    <property type="evidence" value="ECO:0007669"/>
    <property type="project" value="InterPro"/>
</dbReference>
<dbReference type="PANTHER" id="PTHR48041:SF73">
    <property type="entry name" value="ABC TRANSPORTER G FAMILY MEMBER STR"/>
    <property type="match status" value="1"/>
</dbReference>
<protein>
    <submittedName>
        <fullName evidence="9">ABC TRANSPORTER G FAMILY MEMBER 28</fullName>
    </submittedName>
</protein>
<evidence type="ECO:0000313" key="10">
    <source>
        <dbReference type="Proteomes" id="UP001151529"/>
    </source>
</evidence>
<evidence type="ECO:0000256" key="4">
    <source>
        <dbReference type="ARBA" id="ARBA00022989"/>
    </source>
</evidence>
<evidence type="ECO:0000256" key="3">
    <source>
        <dbReference type="ARBA" id="ARBA00022692"/>
    </source>
</evidence>
<dbReference type="AlphaFoldDB" id="A0A9Q0NI80"/>
<comment type="subcellular location">
    <subcellularLocation>
        <location evidence="1">Membrane</location>
        <topology evidence="1">Multi-pass membrane protein</topology>
    </subcellularLocation>
</comment>
<reference evidence="9 10" key="1">
    <citation type="journal article" date="2023" name="Int. J. Mol. Sci.">
        <title>De Novo Assembly and Annotation of 11 Diverse Shrub Willow (Salix) Genomes Reveals Novel Gene Organization in Sex-Linked Regions.</title>
        <authorList>
            <person name="Hyden B."/>
            <person name="Feng K."/>
            <person name="Yates T.B."/>
            <person name="Jawdy S."/>
            <person name="Cereghino C."/>
            <person name="Smart L.B."/>
            <person name="Muchero W."/>
        </authorList>
    </citation>
    <scope>NUCLEOTIDE SEQUENCE [LARGE SCALE GENOMIC DNA]</scope>
    <source>
        <tissue evidence="9">Shoot tip</tissue>
    </source>
</reference>
<feature type="region of interest" description="Disordered" evidence="6">
    <location>
        <begin position="1"/>
        <end position="46"/>
    </location>
</feature>
<feature type="transmembrane region" description="Helical" evidence="7">
    <location>
        <begin position="80"/>
        <end position="101"/>
    </location>
</feature>
<dbReference type="Pfam" id="PF01061">
    <property type="entry name" value="ABC2_membrane"/>
    <property type="match status" value="1"/>
</dbReference>
<dbReference type="Proteomes" id="UP001151529">
    <property type="component" value="Unassembled WGS sequence"/>
</dbReference>
<dbReference type="EMBL" id="JAPFFL010000229">
    <property type="protein sequence ID" value="KAJ6670111.1"/>
    <property type="molecule type" value="Genomic_DNA"/>
</dbReference>
<keyword evidence="4 7" id="KW-1133">Transmembrane helix</keyword>
<evidence type="ECO:0000313" key="9">
    <source>
        <dbReference type="EMBL" id="KAJ6670111.1"/>
    </source>
</evidence>
<dbReference type="InterPro" id="IPR050352">
    <property type="entry name" value="ABCG_transporters"/>
</dbReference>
<dbReference type="GO" id="GO:0016020">
    <property type="term" value="C:membrane"/>
    <property type="evidence" value="ECO:0007669"/>
    <property type="project" value="UniProtKB-SubCell"/>
</dbReference>
<keyword evidence="5 7" id="KW-0472">Membrane</keyword>
<feature type="compositionally biased region" description="Polar residues" evidence="6">
    <location>
        <begin position="22"/>
        <end position="38"/>
    </location>
</feature>
<feature type="domain" description="ABC-2 type transporter transmembrane" evidence="8">
    <location>
        <begin position="63"/>
        <end position="182"/>
    </location>
</feature>
<evidence type="ECO:0000256" key="1">
    <source>
        <dbReference type="ARBA" id="ARBA00004141"/>
    </source>
</evidence>